<dbReference type="OrthoDB" id="9801052at2"/>
<dbReference type="Proteomes" id="UP000309186">
    <property type="component" value="Unassembled WGS sequence"/>
</dbReference>
<dbReference type="InterPro" id="IPR029044">
    <property type="entry name" value="Nucleotide-diphossugar_trans"/>
</dbReference>
<dbReference type="PANTHER" id="PTHR42866:SF1">
    <property type="entry name" value="SPORE COAT POLYSACCHARIDE BIOSYNTHESIS PROTEIN SPSF"/>
    <property type="match status" value="1"/>
</dbReference>
<sequence length="252" mass="29212">MKVNAFVQARMSSRRLPGKVLKPILNRPMLSFLIERLRKCELINNIIVVTSDEPSDQDIVNFCHQQNIAVFRGSLNNVLNRFTSALTNYPCDHIVRITADCPLIDPEVIDQVIQLHINGNYDYTNNCDTPSFPHGLDTEVIRADLLKSLEHHELKPSDREHVTLYVRNRREQFKLGILKNSSDLSDYRLTVDEIEDLTVITTILESLYISKPDFSYLDVVQFLEENKELKFLNAKYKRNEGLMFSLEQEKQS</sequence>
<accession>A0A5R9PZB5</accession>
<dbReference type="RefSeq" id="WP_138483397.1">
    <property type="nucleotide sequence ID" value="NZ_PPSW01000027.1"/>
</dbReference>
<organism evidence="1 2">
    <name type="scientific">Pseudoalteromonas phenolica</name>
    <dbReference type="NCBI Taxonomy" id="161398"/>
    <lineage>
        <taxon>Bacteria</taxon>
        <taxon>Pseudomonadati</taxon>
        <taxon>Pseudomonadota</taxon>
        <taxon>Gammaproteobacteria</taxon>
        <taxon>Alteromonadales</taxon>
        <taxon>Pseudoalteromonadaceae</taxon>
        <taxon>Pseudoalteromonas</taxon>
    </lineage>
</organism>
<protein>
    <recommendedName>
        <fullName evidence="3">Spore coat protein</fullName>
    </recommendedName>
</protein>
<dbReference type="Gene3D" id="3.90.550.10">
    <property type="entry name" value="Spore Coat Polysaccharide Biosynthesis Protein SpsA, Chain A"/>
    <property type="match status" value="1"/>
</dbReference>
<gene>
    <name evidence="1" type="ORF">C1E24_16730</name>
</gene>
<reference evidence="1 2" key="1">
    <citation type="submission" date="2018-01" db="EMBL/GenBank/DDBJ databases">
        <title>Co-occurrence of chitin degradation, pigmentation and bioactivity in marine Pseudoalteromonas.</title>
        <authorList>
            <person name="Paulsen S."/>
            <person name="Gram L."/>
            <person name="Machado H."/>
        </authorList>
    </citation>
    <scope>NUCLEOTIDE SEQUENCE [LARGE SCALE GENOMIC DNA]</scope>
    <source>
        <strain evidence="1 2">S3663</strain>
    </source>
</reference>
<dbReference type="GO" id="GO:0005829">
    <property type="term" value="C:cytosol"/>
    <property type="evidence" value="ECO:0007669"/>
    <property type="project" value="TreeGrafter"/>
</dbReference>
<dbReference type="AlphaFoldDB" id="A0A5R9PZB5"/>
<evidence type="ECO:0000313" key="2">
    <source>
        <dbReference type="Proteomes" id="UP000309186"/>
    </source>
</evidence>
<dbReference type="InterPro" id="IPR003329">
    <property type="entry name" value="Cytidylyl_trans"/>
</dbReference>
<dbReference type="PANTHER" id="PTHR42866">
    <property type="entry name" value="3-DEOXY-MANNO-OCTULOSONATE CYTIDYLYLTRANSFERASE"/>
    <property type="match status" value="1"/>
</dbReference>
<proteinExistence type="predicted"/>
<dbReference type="SUPFAM" id="SSF53448">
    <property type="entry name" value="Nucleotide-diphospho-sugar transferases"/>
    <property type="match status" value="1"/>
</dbReference>
<comment type="caution">
    <text evidence="1">The sequence shown here is derived from an EMBL/GenBank/DDBJ whole genome shotgun (WGS) entry which is preliminary data.</text>
</comment>
<evidence type="ECO:0000313" key="1">
    <source>
        <dbReference type="EMBL" id="TLX45924.1"/>
    </source>
</evidence>
<evidence type="ECO:0008006" key="3">
    <source>
        <dbReference type="Google" id="ProtNLM"/>
    </source>
</evidence>
<dbReference type="EMBL" id="PPSW01000027">
    <property type="protein sequence ID" value="TLX45924.1"/>
    <property type="molecule type" value="Genomic_DNA"/>
</dbReference>
<dbReference type="CDD" id="cd02518">
    <property type="entry name" value="GT2_SpsF"/>
    <property type="match status" value="1"/>
</dbReference>
<dbReference type="Pfam" id="PF02348">
    <property type="entry name" value="CTP_transf_3"/>
    <property type="match status" value="1"/>
</dbReference>
<name>A0A5R9PZB5_9GAMM</name>